<reference evidence="4" key="1">
    <citation type="submission" date="2020-04" db="EMBL/GenBank/DDBJ databases">
        <authorList>
            <person name="Chiriac C."/>
            <person name="Salcher M."/>
            <person name="Ghai R."/>
            <person name="Kavagutti S V."/>
        </authorList>
    </citation>
    <scope>NUCLEOTIDE SEQUENCE</scope>
</reference>
<gene>
    <name evidence="4" type="ORF">UFOVP629_73</name>
</gene>
<evidence type="ECO:0000259" key="2">
    <source>
        <dbReference type="PROSITE" id="PS51192"/>
    </source>
</evidence>
<keyword evidence="4" id="KW-0347">Helicase</keyword>
<dbReference type="Pfam" id="PF00271">
    <property type="entry name" value="Helicase_C"/>
    <property type="match status" value="1"/>
</dbReference>
<protein>
    <submittedName>
        <fullName evidence="4">HepA Superfamily II DNA/RNA helicases, SNF2 family</fullName>
    </submittedName>
</protein>
<dbReference type="SMART" id="SM00490">
    <property type="entry name" value="HELICc"/>
    <property type="match status" value="1"/>
</dbReference>
<organism evidence="4">
    <name type="scientific">uncultured Caudovirales phage</name>
    <dbReference type="NCBI Taxonomy" id="2100421"/>
    <lineage>
        <taxon>Viruses</taxon>
        <taxon>Duplodnaviria</taxon>
        <taxon>Heunggongvirae</taxon>
        <taxon>Uroviricota</taxon>
        <taxon>Caudoviricetes</taxon>
        <taxon>Peduoviridae</taxon>
        <taxon>Maltschvirus</taxon>
        <taxon>Maltschvirus maltsch</taxon>
    </lineage>
</organism>
<accession>A0A6J5N7C4</accession>
<dbReference type="GO" id="GO:0004386">
    <property type="term" value="F:helicase activity"/>
    <property type="evidence" value="ECO:0007669"/>
    <property type="project" value="UniProtKB-KW"/>
</dbReference>
<keyword evidence="1" id="KW-0378">Hydrolase</keyword>
<evidence type="ECO:0000313" key="4">
    <source>
        <dbReference type="EMBL" id="CAB4154342.1"/>
    </source>
</evidence>
<dbReference type="SMART" id="SM00487">
    <property type="entry name" value="DEXDc"/>
    <property type="match status" value="1"/>
</dbReference>
<dbReference type="InterPro" id="IPR027417">
    <property type="entry name" value="P-loop_NTPase"/>
</dbReference>
<dbReference type="GO" id="GO:0031297">
    <property type="term" value="P:replication fork processing"/>
    <property type="evidence" value="ECO:0007669"/>
    <property type="project" value="TreeGrafter"/>
</dbReference>
<dbReference type="SUPFAM" id="SSF52540">
    <property type="entry name" value="P-loop containing nucleoside triphosphate hydrolases"/>
    <property type="match status" value="2"/>
</dbReference>
<sequence>MELDELLFGPAKPDTSGWSIPALAIDLLPHQEEAVRFALERQQIYLALDMGLGKTACAIAVVASAHQEAATPAIIIVPPSLRRTWLEEFKKFAPHLTVRELRGQSTKPLEPADVYIIGDSIISCWVDDLTDDPNTLLGKFRVIIVDEAHRSKNMSASRTRAIIKLANTCDTIRILMSGTPTPNGRNQEMGPQIEALGSTAWAGVGGKGRFWTYHCPVERDLNGKLNKFGKRANIDSLGLNQAMTSSFMLRRKRGDVLDLPNKGRGAVHIEGLGKAVSDYKLAEEDLILYLAGEGKDWRAAVRNEALIKLTTMRKLAGECKVKGVIERAKEFLRETKDYDVVPGLLLIAEHHSVMGLLVAGLEKYGVVAYNGTMDDNEKAEAVKDFNSGKARVLVGQIKSAGVGLTLHGDGRNHHVIICQLPWSPADIQQAEDRVHRIGQTSEVNVEICLASIDDVWTIDERLWALLEVKAFSAGEIIDGKGEFLLEEIQDNIIDSYR</sequence>
<dbReference type="GO" id="GO:0005524">
    <property type="term" value="F:ATP binding"/>
    <property type="evidence" value="ECO:0007669"/>
    <property type="project" value="InterPro"/>
</dbReference>
<dbReference type="GO" id="GO:0006281">
    <property type="term" value="P:DNA repair"/>
    <property type="evidence" value="ECO:0007669"/>
    <property type="project" value="TreeGrafter"/>
</dbReference>
<dbReference type="Pfam" id="PF00176">
    <property type="entry name" value="SNF2-rel_dom"/>
    <property type="match status" value="1"/>
</dbReference>
<dbReference type="Gene3D" id="3.40.50.300">
    <property type="entry name" value="P-loop containing nucleotide triphosphate hydrolases"/>
    <property type="match status" value="2"/>
</dbReference>
<name>A0A6J5N7C4_9CAUD</name>
<feature type="domain" description="Helicase ATP-binding" evidence="2">
    <location>
        <begin position="35"/>
        <end position="198"/>
    </location>
</feature>
<dbReference type="CDD" id="cd18793">
    <property type="entry name" value="SF2_C_SNF"/>
    <property type="match status" value="1"/>
</dbReference>
<evidence type="ECO:0000259" key="3">
    <source>
        <dbReference type="PROSITE" id="PS51194"/>
    </source>
</evidence>
<dbReference type="PROSITE" id="PS51192">
    <property type="entry name" value="HELICASE_ATP_BIND_1"/>
    <property type="match status" value="1"/>
</dbReference>
<evidence type="ECO:0000256" key="1">
    <source>
        <dbReference type="ARBA" id="ARBA00022801"/>
    </source>
</evidence>
<dbReference type="InterPro" id="IPR014001">
    <property type="entry name" value="Helicase_ATP-bd"/>
</dbReference>
<dbReference type="GO" id="GO:0016787">
    <property type="term" value="F:hydrolase activity"/>
    <property type="evidence" value="ECO:0007669"/>
    <property type="project" value="UniProtKB-KW"/>
</dbReference>
<dbReference type="InterPro" id="IPR049730">
    <property type="entry name" value="SNF2/RAD54-like_C"/>
</dbReference>
<dbReference type="PANTHER" id="PTHR45766">
    <property type="entry name" value="DNA ANNEALING HELICASE AND ENDONUCLEASE ZRANB3 FAMILY MEMBER"/>
    <property type="match status" value="1"/>
</dbReference>
<proteinExistence type="predicted"/>
<keyword evidence="4" id="KW-0547">Nucleotide-binding</keyword>
<dbReference type="PROSITE" id="PS51194">
    <property type="entry name" value="HELICASE_CTER"/>
    <property type="match status" value="1"/>
</dbReference>
<dbReference type="EMBL" id="LR796612">
    <property type="protein sequence ID" value="CAB4154342.1"/>
    <property type="molecule type" value="Genomic_DNA"/>
</dbReference>
<dbReference type="InterPro" id="IPR001650">
    <property type="entry name" value="Helicase_C-like"/>
</dbReference>
<keyword evidence="4" id="KW-0067">ATP-binding</keyword>
<dbReference type="PANTHER" id="PTHR45766:SF6">
    <property type="entry name" value="SWI_SNF-RELATED MATRIX-ASSOCIATED ACTIN-DEPENDENT REGULATOR OF CHROMATIN SUBFAMILY A-LIKE PROTEIN 1"/>
    <property type="match status" value="1"/>
</dbReference>
<dbReference type="InterPro" id="IPR000330">
    <property type="entry name" value="SNF2_N"/>
</dbReference>
<feature type="domain" description="Helicase C-terminal" evidence="3">
    <location>
        <begin position="311"/>
        <end position="492"/>
    </location>
</feature>